<comment type="caution">
    <text evidence="1">The sequence shown here is derived from an EMBL/GenBank/DDBJ whole genome shotgun (WGS) entry which is preliminary data.</text>
</comment>
<organism evidence="1 2">
    <name type="scientific">Pneumocystis oryctolagi</name>
    <dbReference type="NCBI Taxonomy" id="42067"/>
    <lineage>
        <taxon>Eukaryota</taxon>
        <taxon>Fungi</taxon>
        <taxon>Dikarya</taxon>
        <taxon>Ascomycota</taxon>
        <taxon>Taphrinomycotina</taxon>
        <taxon>Pneumocystomycetes</taxon>
        <taxon>Pneumocystaceae</taxon>
        <taxon>Pneumocystis</taxon>
    </lineage>
</organism>
<evidence type="ECO:0000313" key="1">
    <source>
        <dbReference type="EMBL" id="KAG4303914.1"/>
    </source>
</evidence>
<keyword evidence="2" id="KW-1185">Reference proteome</keyword>
<name>A0ACB7CAT1_9ASCO</name>
<proteinExistence type="predicted"/>
<protein>
    <submittedName>
        <fullName evidence="1">Uncharacterized protein</fullName>
    </submittedName>
</protein>
<sequence length="515" mass="59515">MVQRGLRGVGLGAFENQEKYAQQCKELGQDLIKTHSEHLSVQLSAFKAILAEFSRKYRRDIHSNPSFRSAFSQMCRAIGIDPLASTGSKKRTFWSDMLDIRDFYFGLSVQIIELCRRTRRENGGLIELQYALQCINEIRLCSGGTVVSEEDILQSIKTLDILASGFKVIRIGQKDMICSLPNELNPDQFTVLNIAQVLGYVSFTLLRDNLQWDVYRISNVIEDLLSQSLLWVDEQAEELEFWLPHVFLYLPSTNVNLALRNTPTMIWRRTKAVLCLCIICGLSTAWLTQPPHEKFLPHFLFILGFWPCRGQDIIRSLTLVLCLFWGPFIKRILFESKSSIPMSPTAPVSPTTSLLHTDHSIKYWIGWRNYVVGPFSEEFVFRSCMIPLLYHMSISKTIIITSLLFGAAHVHHLYEYYRSHPNYIMTGILIYFFQFFYTAIFGGFVSYLYLRNWNFWSIVIVHSFCNWMGFPQLYGSVDASKLKTIIYYIMLWFGVIGFIVFFKPLTQSSMTPSFA</sequence>
<accession>A0ACB7CAT1</accession>
<dbReference type="Proteomes" id="UP000768646">
    <property type="component" value="Unassembled WGS sequence"/>
</dbReference>
<dbReference type="EMBL" id="JABTEG010000014">
    <property type="protein sequence ID" value="KAG4303914.1"/>
    <property type="molecule type" value="Genomic_DNA"/>
</dbReference>
<reference evidence="1 2" key="1">
    <citation type="journal article" date="2021" name="Commun. Biol.">
        <title>Genomic insights into the host specific adaptation of the Pneumocystis genus.</title>
        <authorList>
            <person name="Cisse O.H."/>
            <person name="Ma L."/>
            <person name="Dekker J.P."/>
            <person name="Khil P.P."/>
            <person name="Youn J.-H."/>
            <person name="Brenchley J.M."/>
            <person name="Blair R."/>
            <person name="Pahar B."/>
            <person name="Chabe M."/>
            <person name="Van Rompay K.K.A."/>
            <person name="Keesler R."/>
            <person name="Sukura A."/>
            <person name="Hirsch V."/>
            <person name="Kutty G."/>
            <person name="Liu Y."/>
            <person name="Peng L."/>
            <person name="Chen J."/>
            <person name="Song J."/>
            <person name="Weissenbacher-Lang C."/>
            <person name="Xu J."/>
            <person name="Upham N.S."/>
            <person name="Stajich J.E."/>
            <person name="Cuomo C.A."/>
            <person name="Cushion M.T."/>
            <person name="Kovacs J.A."/>
        </authorList>
    </citation>
    <scope>NUCLEOTIDE SEQUENCE [LARGE SCALE GENOMIC DNA]</scope>
    <source>
        <strain evidence="1 2">RABM</strain>
    </source>
</reference>
<evidence type="ECO:0000313" key="2">
    <source>
        <dbReference type="Proteomes" id="UP000768646"/>
    </source>
</evidence>
<gene>
    <name evidence="1" type="ORF">PORY_002658</name>
</gene>